<dbReference type="SMART" id="SM00093">
    <property type="entry name" value="SERPIN"/>
    <property type="match status" value="1"/>
</dbReference>
<evidence type="ECO:0000259" key="4">
    <source>
        <dbReference type="SMART" id="SM00093"/>
    </source>
</evidence>
<accession>A0A2B7WV32</accession>
<sequence>MPSPNSTLVQCTSCEELTPHNPKHTFLKIRHPLPSTITTDAYFPFIPAPLPRPGTPSGSLSTATFTTSSIPPQHASGLSFHPHNWGVTSSPPSQSQKTTAVPSPTFIDTVNQFGFKLLSLLAAEECPAAIAPSNIYRCLMMAAAGSQGANLDAFAKVLSFDATALHGTVKNIVQLDGYCRPAKQAGSGGGVELEVGSSVWYGRSMVIEHEWAEIMRRVFEARFGEQDAGEINAWVREKTKGRIQEVVKEHEITDMDVKLISCLYFKAGWERPFEKSSTKRDVFCDFDGAAMPCDMMHRTGDIMYWEDEVAQMCVLPYRNSKKQGPSPFLGASPSFASSNDSTEPSWNAAIILPKHPGISSILAILSHFSTSPSALRSLLNTNPSNTSNLSPTYLHLSLPRFTLTLSADLSPTLFDRGLRPISLPSLNFAPMTRSQPAFVTKIKHDLFVEVNEEGTEVAAATTMAVFGGAAGPVRKPVEMRVGRPFLFLVFDGEAGVVVAMGVVNEVKG</sequence>
<dbReference type="GO" id="GO:0004867">
    <property type="term" value="F:serine-type endopeptidase inhibitor activity"/>
    <property type="evidence" value="ECO:0007669"/>
    <property type="project" value="InterPro"/>
</dbReference>
<dbReference type="Proteomes" id="UP000223968">
    <property type="component" value="Unassembled WGS sequence"/>
</dbReference>
<evidence type="ECO:0000313" key="6">
    <source>
        <dbReference type="Proteomes" id="UP000223968"/>
    </source>
</evidence>
<gene>
    <name evidence="5" type="ORF">AJ79_08213</name>
</gene>
<dbReference type="InterPro" id="IPR023796">
    <property type="entry name" value="Serpin_dom"/>
</dbReference>
<comment type="caution">
    <text evidence="5">The sequence shown here is derived from an EMBL/GenBank/DDBJ whole genome shotgun (WGS) entry which is preliminary data.</text>
</comment>
<name>A0A2B7WV32_9EURO</name>
<dbReference type="EMBL" id="PDNB01000186">
    <property type="protein sequence ID" value="PGH00440.1"/>
    <property type="molecule type" value="Genomic_DNA"/>
</dbReference>
<dbReference type="InterPro" id="IPR036186">
    <property type="entry name" value="Serpin_sf"/>
</dbReference>
<dbReference type="InterPro" id="IPR042178">
    <property type="entry name" value="Serpin_sf_1"/>
</dbReference>
<reference evidence="5 6" key="1">
    <citation type="submission" date="2017-10" db="EMBL/GenBank/DDBJ databases">
        <title>Comparative genomics in systemic dimorphic fungi from Ajellomycetaceae.</title>
        <authorList>
            <person name="Munoz J.F."/>
            <person name="Mcewen J.G."/>
            <person name="Clay O.K."/>
            <person name="Cuomo C.A."/>
        </authorList>
    </citation>
    <scope>NUCLEOTIDE SEQUENCE [LARGE SCALE GENOMIC DNA]</scope>
    <source>
        <strain evidence="5 6">UAMH5409</strain>
    </source>
</reference>
<organism evidence="5 6">
    <name type="scientific">Helicocarpus griseus UAMH5409</name>
    <dbReference type="NCBI Taxonomy" id="1447875"/>
    <lineage>
        <taxon>Eukaryota</taxon>
        <taxon>Fungi</taxon>
        <taxon>Dikarya</taxon>
        <taxon>Ascomycota</taxon>
        <taxon>Pezizomycotina</taxon>
        <taxon>Eurotiomycetes</taxon>
        <taxon>Eurotiomycetidae</taxon>
        <taxon>Onygenales</taxon>
        <taxon>Ajellomycetaceae</taxon>
        <taxon>Helicocarpus</taxon>
    </lineage>
</organism>
<dbReference type="OrthoDB" id="661148at2759"/>
<feature type="domain" description="Serpin" evidence="4">
    <location>
        <begin position="115"/>
        <end position="506"/>
    </location>
</feature>
<protein>
    <recommendedName>
        <fullName evidence="4">Serpin domain-containing protein</fullName>
    </recommendedName>
</protein>
<keyword evidence="6" id="KW-1185">Reference proteome</keyword>
<dbReference type="STRING" id="1447875.A0A2B7WV32"/>
<dbReference type="InterPro" id="IPR042185">
    <property type="entry name" value="Serpin_sf_2"/>
</dbReference>
<evidence type="ECO:0000256" key="2">
    <source>
        <dbReference type="RuleBase" id="RU000411"/>
    </source>
</evidence>
<dbReference type="InterPro" id="IPR000215">
    <property type="entry name" value="Serpin_fam"/>
</dbReference>
<evidence type="ECO:0000313" key="5">
    <source>
        <dbReference type="EMBL" id="PGH00440.1"/>
    </source>
</evidence>
<evidence type="ECO:0000256" key="1">
    <source>
        <dbReference type="ARBA" id="ARBA00009500"/>
    </source>
</evidence>
<dbReference type="Gene3D" id="2.30.39.10">
    <property type="entry name" value="Alpha-1-antitrypsin, domain 1"/>
    <property type="match status" value="1"/>
</dbReference>
<dbReference type="PANTHER" id="PTHR11461">
    <property type="entry name" value="SERINE PROTEASE INHIBITOR, SERPIN"/>
    <property type="match status" value="1"/>
</dbReference>
<dbReference type="SUPFAM" id="SSF56574">
    <property type="entry name" value="Serpins"/>
    <property type="match status" value="1"/>
</dbReference>
<proteinExistence type="inferred from homology"/>
<dbReference type="PANTHER" id="PTHR11461:SF211">
    <property type="entry name" value="GH10112P-RELATED"/>
    <property type="match status" value="1"/>
</dbReference>
<comment type="similarity">
    <text evidence="1 2">Belongs to the serpin family.</text>
</comment>
<evidence type="ECO:0000256" key="3">
    <source>
        <dbReference type="SAM" id="MobiDB-lite"/>
    </source>
</evidence>
<feature type="region of interest" description="Disordered" evidence="3">
    <location>
        <begin position="81"/>
        <end position="101"/>
    </location>
</feature>
<dbReference type="Pfam" id="PF00079">
    <property type="entry name" value="Serpin"/>
    <property type="match status" value="1"/>
</dbReference>
<dbReference type="Gene3D" id="3.30.497.10">
    <property type="entry name" value="Antithrombin, subunit I, domain 2"/>
    <property type="match status" value="1"/>
</dbReference>
<dbReference type="AlphaFoldDB" id="A0A2B7WV32"/>